<dbReference type="PANTHER" id="PTHR10953:SF102">
    <property type="entry name" value="ADENYLYLTRANSFERASE AND SULFURTRANSFERASE MOCS3"/>
    <property type="match status" value="1"/>
</dbReference>
<dbReference type="GO" id="GO:0005524">
    <property type="term" value="F:ATP binding"/>
    <property type="evidence" value="ECO:0007669"/>
    <property type="project" value="UniProtKB-KW"/>
</dbReference>
<evidence type="ECO:0000256" key="5">
    <source>
        <dbReference type="ARBA" id="ARBA00052218"/>
    </source>
</evidence>
<dbReference type="EC" id="2.7.7.80" evidence="8"/>
<dbReference type="AlphaFoldDB" id="A0A2H0LXY3"/>
<accession>A0A2H0LXY3</accession>
<evidence type="ECO:0000256" key="11">
    <source>
        <dbReference type="ARBA" id="ARBA00075328"/>
    </source>
</evidence>
<evidence type="ECO:0000256" key="4">
    <source>
        <dbReference type="ARBA" id="ARBA00022840"/>
    </source>
</evidence>
<keyword evidence="2 14" id="KW-0808">Transferase</keyword>
<comment type="catalytic activity">
    <reaction evidence="5">
        <text>[molybdopterin-synthase sulfur-carrier protein]-C-terminal Gly-Gly + ATP + H(+) = [molybdopterin-synthase sulfur-carrier protein]-C-terminal Gly-Gly-AMP + diphosphate</text>
        <dbReference type="Rhea" id="RHEA:43616"/>
        <dbReference type="Rhea" id="RHEA-COMP:12159"/>
        <dbReference type="Rhea" id="RHEA-COMP:12202"/>
        <dbReference type="ChEBI" id="CHEBI:15378"/>
        <dbReference type="ChEBI" id="CHEBI:30616"/>
        <dbReference type="ChEBI" id="CHEBI:33019"/>
        <dbReference type="ChEBI" id="CHEBI:90618"/>
        <dbReference type="ChEBI" id="CHEBI:90778"/>
        <dbReference type="EC" id="2.7.7.80"/>
    </reaction>
</comment>
<dbReference type="InterPro" id="IPR000594">
    <property type="entry name" value="ThiF_NAD_FAD-bd"/>
</dbReference>
<dbReference type="GO" id="GO:0008146">
    <property type="term" value="F:sulfotransferase activity"/>
    <property type="evidence" value="ECO:0007669"/>
    <property type="project" value="TreeGrafter"/>
</dbReference>
<feature type="domain" description="THIF-type NAD/FAD binding fold" evidence="13">
    <location>
        <begin position="11"/>
        <end position="245"/>
    </location>
</feature>
<reference evidence="14 15" key="1">
    <citation type="submission" date="2017-09" db="EMBL/GenBank/DDBJ databases">
        <title>Depth-based differentiation of microbial function through sediment-hosted aquifers and enrichment of novel symbionts in the deep terrestrial subsurface.</title>
        <authorList>
            <person name="Probst A.J."/>
            <person name="Ladd B."/>
            <person name="Jarett J.K."/>
            <person name="Geller-Mcgrath D.E."/>
            <person name="Sieber C.M."/>
            <person name="Emerson J.B."/>
            <person name="Anantharaman K."/>
            <person name="Thomas B.C."/>
            <person name="Malmstrom R."/>
            <person name="Stieglmeier M."/>
            <person name="Klingl A."/>
            <person name="Woyke T."/>
            <person name="Ryan C.M."/>
            <person name="Banfield J.F."/>
        </authorList>
    </citation>
    <scope>NUCLEOTIDE SEQUENCE [LARGE SCALE GENOMIC DNA]</scope>
    <source>
        <strain evidence="14">CG11_big_fil_rev_8_21_14_0_20_42_13</strain>
    </source>
</reference>
<evidence type="ECO:0000259" key="13">
    <source>
        <dbReference type="Pfam" id="PF00899"/>
    </source>
</evidence>
<dbReference type="GO" id="GO:0004792">
    <property type="term" value="F:thiosulfate-cyanide sulfurtransferase activity"/>
    <property type="evidence" value="ECO:0007669"/>
    <property type="project" value="TreeGrafter"/>
</dbReference>
<evidence type="ECO:0000313" key="14">
    <source>
        <dbReference type="EMBL" id="PIQ89251.1"/>
    </source>
</evidence>
<dbReference type="NCBIfam" id="NF004281">
    <property type="entry name" value="PRK05690.1"/>
    <property type="match status" value="1"/>
</dbReference>
<dbReference type="EMBL" id="PCWA01000061">
    <property type="protein sequence ID" value="PIQ89251.1"/>
    <property type="molecule type" value="Genomic_DNA"/>
</dbReference>
<dbReference type="Gene3D" id="3.40.50.720">
    <property type="entry name" value="NAD(P)-binding Rossmann-like Domain"/>
    <property type="match status" value="1"/>
</dbReference>
<dbReference type="Pfam" id="PF00899">
    <property type="entry name" value="ThiF"/>
    <property type="match status" value="1"/>
</dbReference>
<dbReference type="CDD" id="cd00757">
    <property type="entry name" value="ThiF_MoeB_HesA_family"/>
    <property type="match status" value="1"/>
</dbReference>
<name>A0A2H0LXY3_9BACT</name>
<evidence type="ECO:0000313" key="15">
    <source>
        <dbReference type="Proteomes" id="UP000229641"/>
    </source>
</evidence>
<evidence type="ECO:0000256" key="7">
    <source>
        <dbReference type="ARBA" id="ARBA00063809"/>
    </source>
</evidence>
<dbReference type="InterPro" id="IPR035985">
    <property type="entry name" value="Ubiquitin-activating_enz"/>
</dbReference>
<dbReference type="GO" id="GO:0008641">
    <property type="term" value="F:ubiquitin-like modifier activating enzyme activity"/>
    <property type="evidence" value="ECO:0007669"/>
    <property type="project" value="InterPro"/>
</dbReference>
<gene>
    <name evidence="14" type="ORF">COV72_04025</name>
</gene>
<evidence type="ECO:0000256" key="2">
    <source>
        <dbReference type="ARBA" id="ARBA00022679"/>
    </source>
</evidence>
<dbReference type="InterPro" id="IPR045886">
    <property type="entry name" value="ThiF/MoeB/HesA"/>
</dbReference>
<evidence type="ECO:0000256" key="8">
    <source>
        <dbReference type="ARBA" id="ARBA00066884"/>
    </source>
</evidence>
<comment type="similarity">
    <text evidence="1">Belongs to the HesA/MoeB/ThiF family.</text>
</comment>
<keyword evidence="3" id="KW-0547">Nucleotide-binding</keyword>
<evidence type="ECO:0000256" key="6">
    <source>
        <dbReference type="ARBA" id="ARBA00055169"/>
    </source>
</evidence>
<dbReference type="FunFam" id="3.40.50.720:FF:000033">
    <property type="entry name" value="Adenylyltransferase and sulfurtransferase MOCS3"/>
    <property type="match status" value="1"/>
</dbReference>
<dbReference type="GO" id="GO:0005829">
    <property type="term" value="C:cytosol"/>
    <property type="evidence" value="ECO:0007669"/>
    <property type="project" value="TreeGrafter"/>
</dbReference>
<proteinExistence type="inferred from homology"/>
<dbReference type="SUPFAM" id="SSF69572">
    <property type="entry name" value="Activating enzymes of the ubiquitin-like proteins"/>
    <property type="match status" value="1"/>
</dbReference>
<evidence type="ECO:0000256" key="9">
    <source>
        <dbReference type="ARBA" id="ARBA00073635"/>
    </source>
</evidence>
<comment type="caution">
    <text evidence="14">The sequence shown here is derived from an EMBL/GenBank/DDBJ whole genome shotgun (WGS) entry which is preliminary data.</text>
</comment>
<comment type="function">
    <text evidence="6">Catalyzes the adenylation by ATP of the carboxyl group of the C-terminal glycine of sulfur carrier protein MoaD.</text>
</comment>
<dbReference type="GO" id="GO:0061605">
    <property type="term" value="F:molybdopterin-synthase adenylyltransferase activity"/>
    <property type="evidence" value="ECO:0007669"/>
    <property type="project" value="UniProtKB-EC"/>
</dbReference>
<dbReference type="PANTHER" id="PTHR10953">
    <property type="entry name" value="UBIQUITIN-ACTIVATING ENZYME E1"/>
    <property type="match status" value="1"/>
</dbReference>
<evidence type="ECO:0000256" key="12">
    <source>
        <dbReference type="ARBA" id="ARBA00078531"/>
    </source>
</evidence>
<dbReference type="Proteomes" id="UP000229641">
    <property type="component" value="Unassembled WGS sequence"/>
</dbReference>
<evidence type="ECO:0000256" key="3">
    <source>
        <dbReference type="ARBA" id="ARBA00022741"/>
    </source>
</evidence>
<protein>
    <recommendedName>
        <fullName evidence="9">Molybdopterin-synthase adenylyltransferase</fullName>
        <ecNumber evidence="8">2.7.7.80</ecNumber>
    </recommendedName>
    <alternativeName>
        <fullName evidence="12">MoaD protein adenylase</fullName>
    </alternativeName>
    <alternativeName>
        <fullName evidence="10">Molybdopterin-converting factor subunit 1 adenylase</fullName>
    </alternativeName>
    <alternativeName>
        <fullName evidence="11">Sulfur carrier protein MoaD adenylyltransferase</fullName>
    </alternativeName>
</protein>
<sequence>MILNEQQIDRYSRQIILPHVGGKGQDKILNAKVLIVGTGGLGAPCAFYLAAAGIGKIGLVDSDKVELNNLQRQILHTTADVGIPKAESGKKRITALNPDINVVTHNLRLTSQNALELIKNYDIVVDGTDNFPTRFLINDACVMGGRPLVHAGIFRFDGQIMTIMPKSGPCYRCLFPEPPPPGLVPSCQEGGILGAVAGILGVLQANEVLKFVLGIGDLLIGKLLIFDALSSSFRTVKVPRDNECAVCSDHATITELLDYQQQACQIRRDEK</sequence>
<keyword evidence="4" id="KW-0067">ATP-binding</keyword>
<comment type="subunit">
    <text evidence="7">Homodimer. Forms a stable heterotetrameric complex of 2 MoeB and 2 MoaD during adenylation of MoaD.</text>
</comment>
<organism evidence="14 15">
    <name type="scientific">Candidatus Ghiorseimicrobium undicola</name>
    <dbReference type="NCBI Taxonomy" id="1974746"/>
    <lineage>
        <taxon>Bacteria</taxon>
        <taxon>Pseudomonadati</taxon>
        <taxon>Candidatus Omnitrophota</taxon>
        <taxon>Candidatus Ghiorseimicrobium</taxon>
    </lineage>
</organism>
<keyword evidence="14" id="KW-0548">Nucleotidyltransferase</keyword>
<evidence type="ECO:0000256" key="1">
    <source>
        <dbReference type="ARBA" id="ARBA00009919"/>
    </source>
</evidence>
<evidence type="ECO:0000256" key="10">
    <source>
        <dbReference type="ARBA" id="ARBA00075110"/>
    </source>
</evidence>